<dbReference type="KEGG" id="phs:C2L64_36350"/>
<protein>
    <submittedName>
        <fullName evidence="5">NUDIX domain-containing protein</fullName>
    </submittedName>
    <submittedName>
        <fullName evidence="6">NUDIX hydrolase</fullName>
    </submittedName>
</protein>
<evidence type="ECO:0000313" key="8">
    <source>
        <dbReference type="Proteomes" id="UP000236649"/>
    </source>
</evidence>
<dbReference type="GeneID" id="55533772"/>
<dbReference type="CDD" id="cd04688">
    <property type="entry name" value="NUDIX_Hydrolase"/>
    <property type="match status" value="1"/>
</dbReference>
<dbReference type="Gene3D" id="3.90.79.10">
    <property type="entry name" value="Nucleoside Triphosphate Pyrophosphohydrolase"/>
    <property type="match status" value="1"/>
</dbReference>
<dbReference type="Pfam" id="PF00293">
    <property type="entry name" value="NUDIX"/>
    <property type="match status" value="1"/>
</dbReference>
<organism evidence="5 8">
    <name type="scientific">Paraburkholderia hospita</name>
    <dbReference type="NCBI Taxonomy" id="169430"/>
    <lineage>
        <taxon>Bacteria</taxon>
        <taxon>Pseudomonadati</taxon>
        <taxon>Pseudomonadota</taxon>
        <taxon>Betaproteobacteria</taxon>
        <taxon>Burkholderiales</taxon>
        <taxon>Burkholderiaceae</taxon>
        <taxon>Paraburkholderia</taxon>
    </lineage>
</organism>
<feature type="domain" description="Nudix hydrolase" evidence="4">
    <location>
        <begin position="8"/>
        <end position="148"/>
    </location>
</feature>
<proteinExistence type="inferred from homology"/>
<evidence type="ECO:0000313" key="6">
    <source>
        <dbReference type="EMBL" id="EIM93953.1"/>
    </source>
</evidence>
<gene>
    <name evidence="5" type="ORF">C2L64_36350</name>
    <name evidence="6" type="ORF">WQE_46399</name>
</gene>
<dbReference type="RefSeq" id="WP_009770834.1">
    <property type="nucleotide sequence ID" value="NZ_AKAU01000287.1"/>
</dbReference>
<accession>A0AAN1MNS6</accession>
<dbReference type="Proteomes" id="UP000004980">
    <property type="component" value="Unassembled WGS sequence"/>
</dbReference>
<dbReference type="PANTHER" id="PTHR43046">
    <property type="entry name" value="GDP-MANNOSE MANNOSYL HYDROLASE"/>
    <property type="match status" value="1"/>
</dbReference>
<evidence type="ECO:0000313" key="5">
    <source>
        <dbReference type="EMBL" id="AUT73794.1"/>
    </source>
</evidence>
<reference evidence="6 7" key="1">
    <citation type="journal article" date="2012" name="J. Bacteriol.">
        <title>Draft Genome Sequence of the Soil Bacterium Burkholderia terrae Strain BS001, Which Interacts with Fungal Surface Structures.</title>
        <authorList>
            <person name="Nazir R."/>
            <person name="Hansen M.A."/>
            <person name="Sorensen S."/>
            <person name="van Elsas J.D."/>
        </authorList>
    </citation>
    <scope>NUCLEOTIDE SEQUENCE [LARGE SCALE GENOMIC DNA]</scope>
    <source>
        <strain evidence="6 7">BS001</strain>
    </source>
</reference>
<dbReference type="InterPro" id="IPR020084">
    <property type="entry name" value="NUDIX_hydrolase_CS"/>
</dbReference>
<sequence length="177" mass="19946">MISFDTDGHRFNFRAVAVITTRDHVLLHMLEGDEYWSLPGGRVEAGEDAATAVAREMREELDIQVKVGRLLWIVENFFTGGGRTHHEVGLYFATEVPPDARILDFSMRHAGNEQGRKLEFAWFNRHELASIDVRPVFLRNALAQDPLQFAHVVSRDNVPAESARKGKSCVSACRDLA</sequence>
<dbReference type="InterPro" id="IPR020476">
    <property type="entry name" value="Nudix_hydrolase"/>
</dbReference>
<evidence type="ECO:0000259" key="4">
    <source>
        <dbReference type="PROSITE" id="PS51462"/>
    </source>
</evidence>
<evidence type="ECO:0000313" key="7">
    <source>
        <dbReference type="Proteomes" id="UP000004980"/>
    </source>
</evidence>
<keyword evidence="2 3" id="KW-0378">Hydrolase</keyword>
<evidence type="ECO:0000256" key="1">
    <source>
        <dbReference type="ARBA" id="ARBA00001946"/>
    </source>
</evidence>
<dbReference type="PROSITE" id="PS51462">
    <property type="entry name" value="NUDIX"/>
    <property type="match status" value="1"/>
</dbReference>
<name>A0AAN1MNS6_9BURK</name>
<keyword evidence="7" id="KW-1185">Reference proteome</keyword>
<dbReference type="PRINTS" id="PR00502">
    <property type="entry name" value="NUDIXFAMILY"/>
</dbReference>
<comment type="cofactor">
    <cofactor evidence="1">
        <name>Mg(2+)</name>
        <dbReference type="ChEBI" id="CHEBI:18420"/>
    </cofactor>
</comment>
<dbReference type="SUPFAM" id="SSF55811">
    <property type="entry name" value="Nudix"/>
    <property type="match status" value="1"/>
</dbReference>
<dbReference type="InterPro" id="IPR000086">
    <property type="entry name" value="NUDIX_hydrolase_dom"/>
</dbReference>
<evidence type="ECO:0000256" key="2">
    <source>
        <dbReference type="ARBA" id="ARBA00022801"/>
    </source>
</evidence>
<dbReference type="PANTHER" id="PTHR43046:SF14">
    <property type="entry name" value="MUTT_NUDIX FAMILY PROTEIN"/>
    <property type="match status" value="1"/>
</dbReference>
<dbReference type="AlphaFoldDB" id="A0AAN1MNS6"/>
<dbReference type="EMBL" id="AKAU01000287">
    <property type="protein sequence ID" value="EIM93953.1"/>
    <property type="molecule type" value="Genomic_DNA"/>
</dbReference>
<evidence type="ECO:0000256" key="3">
    <source>
        <dbReference type="RuleBase" id="RU003476"/>
    </source>
</evidence>
<dbReference type="Proteomes" id="UP000236649">
    <property type="component" value="Chromosome 3"/>
</dbReference>
<reference evidence="5 8" key="2">
    <citation type="submission" date="2018-01" db="EMBL/GenBank/DDBJ databases">
        <title>Species boundaries and ecological features among Paraburkholderia terrae DSMZ17804T, P. hospita DSMZ17164T and P. caribensis DSMZ13236T.</title>
        <authorList>
            <person name="Pratama A.A."/>
        </authorList>
    </citation>
    <scope>NUCLEOTIDE SEQUENCE [LARGE SCALE GENOMIC DNA]</scope>
    <source>
        <strain evidence="5 8">DSM 17164</strain>
    </source>
</reference>
<dbReference type="GO" id="GO:0016787">
    <property type="term" value="F:hydrolase activity"/>
    <property type="evidence" value="ECO:0007669"/>
    <property type="project" value="UniProtKB-KW"/>
</dbReference>
<dbReference type="EMBL" id="CP026107">
    <property type="protein sequence ID" value="AUT73794.1"/>
    <property type="molecule type" value="Genomic_DNA"/>
</dbReference>
<dbReference type="InterPro" id="IPR015797">
    <property type="entry name" value="NUDIX_hydrolase-like_dom_sf"/>
</dbReference>
<dbReference type="PROSITE" id="PS00893">
    <property type="entry name" value="NUDIX_BOX"/>
    <property type="match status" value="1"/>
</dbReference>
<comment type="similarity">
    <text evidence="3">Belongs to the Nudix hydrolase family.</text>
</comment>